<dbReference type="EMBL" id="QGDH01000057">
    <property type="protein sequence ID" value="RAR11423.1"/>
    <property type="molecule type" value="Genomic_DNA"/>
</dbReference>
<reference evidence="4" key="1">
    <citation type="submission" date="2018-05" db="EMBL/GenBank/DDBJ databases">
        <title>Draft genome sequence of Stemphylium lycopersici strain CIDEFI 213.</title>
        <authorList>
            <person name="Medina R."/>
            <person name="Franco M.E.E."/>
            <person name="Lucentini C.G."/>
            <person name="Saparrat M.C.N."/>
            <person name="Balatti P.A."/>
        </authorList>
    </citation>
    <scope>NUCLEOTIDE SEQUENCE [LARGE SCALE GENOMIC DNA]</scope>
    <source>
        <strain evidence="4">CIDEFI 213</strain>
    </source>
</reference>
<dbReference type="OrthoDB" id="3688278at2759"/>
<evidence type="ECO:0000313" key="3">
    <source>
        <dbReference type="EMBL" id="RAR11423.1"/>
    </source>
</evidence>
<evidence type="ECO:0000313" key="4">
    <source>
        <dbReference type="Proteomes" id="UP000249619"/>
    </source>
</evidence>
<evidence type="ECO:0000256" key="1">
    <source>
        <dbReference type="SAM" id="Coils"/>
    </source>
</evidence>
<protein>
    <submittedName>
        <fullName evidence="3">WSC-domain-containing protein</fullName>
    </submittedName>
</protein>
<feature type="domain" description="WSC" evidence="2">
    <location>
        <begin position="143"/>
        <end position="212"/>
    </location>
</feature>
<comment type="caution">
    <text evidence="3">The sequence shown here is derived from an EMBL/GenBank/DDBJ whole genome shotgun (WGS) entry which is preliminary data.</text>
</comment>
<dbReference type="STRING" id="183478.A0A364N410"/>
<dbReference type="InterPro" id="IPR002889">
    <property type="entry name" value="WSC_carb-bd"/>
</dbReference>
<sequence>MCVEAHAHAHIGQQPLGSLDVSGNVYQCQNGVKPSITCTDSASEKPTCSCTCTNGIIFDQLLPATPLDGSSTAPDSCQAEKQEWLEREQQLSADLIQAKQELTREKELAAEMSEKQQQHLKREQELSTQLSTCNAKPSCNTKAFKYKGCYVDNVKRVLNAHYASNSAMTSLQCQIIFEKYSHFGLEYGNQCHCGNSLVGNPKKVGDGECSTA</sequence>
<dbReference type="PROSITE" id="PS51212">
    <property type="entry name" value="WSC"/>
    <property type="match status" value="1"/>
</dbReference>
<keyword evidence="1" id="KW-0175">Coiled coil</keyword>
<dbReference type="AlphaFoldDB" id="A0A364N410"/>
<accession>A0A364N410</accession>
<name>A0A364N410_STELY</name>
<organism evidence="3 4">
    <name type="scientific">Stemphylium lycopersici</name>
    <name type="common">Tomato gray leaf spot disease fungus</name>
    <name type="synonym">Thyrospora lycopersici</name>
    <dbReference type="NCBI Taxonomy" id="183478"/>
    <lineage>
        <taxon>Eukaryota</taxon>
        <taxon>Fungi</taxon>
        <taxon>Dikarya</taxon>
        <taxon>Ascomycota</taxon>
        <taxon>Pezizomycotina</taxon>
        <taxon>Dothideomycetes</taxon>
        <taxon>Pleosporomycetidae</taxon>
        <taxon>Pleosporales</taxon>
        <taxon>Pleosporineae</taxon>
        <taxon>Pleosporaceae</taxon>
        <taxon>Stemphylium</taxon>
    </lineage>
</organism>
<feature type="coiled-coil region" evidence="1">
    <location>
        <begin position="81"/>
        <end position="115"/>
    </location>
</feature>
<proteinExistence type="predicted"/>
<dbReference type="Pfam" id="PF01822">
    <property type="entry name" value="WSC"/>
    <property type="match status" value="1"/>
</dbReference>
<evidence type="ECO:0000259" key="2">
    <source>
        <dbReference type="PROSITE" id="PS51212"/>
    </source>
</evidence>
<keyword evidence="4" id="KW-1185">Reference proteome</keyword>
<gene>
    <name evidence="3" type="ORF">DDE83_004569</name>
</gene>
<dbReference type="Proteomes" id="UP000249619">
    <property type="component" value="Unassembled WGS sequence"/>
</dbReference>